<dbReference type="PANTHER" id="PTHR23531">
    <property type="entry name" value="QUINOLENE RESISTANCE PROTEIN NORA"/>
    <property type="match status" value="1"/>
</dbReference>
<protein>
    <recommendedName>
        <fullName evidence="4">MFS transporter</fullName>
    </recommendedName>
</protein>
<organism evidence="2 3">
    <name type="scientific">Hungatella hathewayi</name>
    <dbReference type="NCBI Taxonomy" id="154046"/>
    <lineage>
        <taxon>Bacteria</taxon>
        <taxon>Bacillati</taxon>
        <taxon>Bacillota</taxon>
        <taxon>Clostridia</taxon>
        <taxon>Lachnospirales</taxon>
        <taxon>Lachnospiraceae</taxon>
        <taxon>Hungatella</taxon>
    </lineage>
</organism>
<keyword evidence="1" id="KW-0812">Transmembrane</keyword>
<proteinExistence type="predicted"/>
<evidence type="ECO:0008006" key="4">
    <source>
        <dbReference type="Google" id="ProtNLM"/>
    </source>
</evidence>
<reference evidence="2 3" key="1">
    <citation type="submission" date="2018-08" db="EMBL/GenBank/DDBJ databases">
        <title>A genome reference for cultivated species of the human gut microbiota.</title>
        <authorList>
            <person name="Zou Y."/>
            <person name="Xue W."/>
            <person name="Luo G."/>
        </authorList>
    </citation>
    <scope>NUCLEOTIDE SEQUENCE [LARGE SCALE GENOMIC DNA]</scope>
    <source>
        <strain evidence="2 3">TF05-11AC</strain>
    </source>
</reference>
<keyword evidence="1" id="KW-1133">Transmembrane helix</keyword>
<name>A0A3E4UAX6_9FIRM</name>
<dbReference type="AlphaFoldDB" id="A0A3E4UAX6"/>
<dbReference type="SUPFAM" id="SSF103473">
    <property type="entry name" value="MFS general substrate transporter"/>
    <property type="match status" value="1"/>
</dbReference>
<feature type="transmembrane region" description="Helical" evidence="1">
    <location>
        <begin position="134"/>
        <end position="152"/>
    </location>
</feature>
<evidence type="ECO:0000313" key="2">
    <source>
        <dbReference type="EMBL" id="RGM05345.1"/>
    </source>
</evidence>
<dbReference type="Gene3D" id="1.20.1250.20">
    <property type="entry name" value="MFS general substrate transporter like domains"/>
    <property type="match status" value="1"/>
</dbReference>
<sequence>MKTVKKYGRVWTAAAVLMLYFTSVVNQLLSFVLPLQFEKMDFRIAALGLQLSFFSAGALFSRVLLLNLIREENMKKFAAFGLGLMAVACSGFLLFTEAIPAMLCRILQGTAFGIASSAVPSVAMRFIETPEKSVGLIGIASIMASLTGPYLALEIVKRSPENGFRLVCLLAVLAAMAGFLLCMWIPAAENGGNAVEKQKKGLPGKTAVYLFLRLLF</sequence>
<keyword evidence="1" id="KW-0472">Membrane</keyword>
<evidence type="ECO:0000313" key="3">
    <source>
        <dbReference type="Proteomes" id="UP000261257"/>
    </source>
</evidence>
<dbReference type="InterPro" id="IPR052714">
    <property type="entry name" value="MFS_Exporter"/>
</dbReference>
<dbReference type="RefSeq" id="WP_117622296.1">
    <property type="nucleotide sequence ID" value="NZ_QRQF01000007.1"/>
</dbReference>
<feature type="transmembrane region" description="Helical" evidence="1">
    <location>
        <begin position="164"/>
        <end position="187"/>
    </location>
</feature>
<dbReference type="PANTHER" id="PTHR23531:SF1">
    <property type="entry name" value="QUINOLENE RESISTANCE PROTEIN NORA"/>
    <property type="match status" value="1"/>
</dbReference>
<gene>
    <name evidence="2" type="ORF">DXC39_11025</name>
</gene>
<feature type="transmembrane region" description="Helical" evidence="1">
    <location>
        <begin position="77"/>
        <end position="95"/>
    </location>
</feature>
<feature type="transmembrane region" description="Helical" evidence="1">
    <location>
        <begin position="44"/>
        <end position="65"/>
    </location>
</feature>
<evidence type="ECO:0000256" key="1">
    <source>
        <dbReference type="SAM" id="Phobius"/>
    </source>
</evidence>
<comment type="caution">
    <text evidence="2">The sequence shown here is derived from an EMBL/GenBank/DDBJ whole genome shotgun (WGS) entry which is preliminary data.</text>
</comment>
<feature type="transmembrane region" description="Helical" evidence="1">
    <location>
        <begin position="12"/>
        <end position="32"/>
    </location>
</feature>
<dbReference type="InterPro" id="IPR036259">
    <property type="entry name" value="MFS_trans_sf"/>
</dbReference>
<accession>A0A3E4UAX6</accession>
<dbReference type="Proteomes" id="UP000261257">
    <property type="component" value="Unassembled WGS sequence"/>
</dbReference>
<dbReference type="EMBL" id="QSSQ01000007">
    <property type="protein sequence ID" value="RGM05345.1"/>
    <property type="molecule type" value="Genomic_DNA"/>
</dbReference>